<evidence type="ECO:0000313" key="2">
    <source>
        <dbReference type="Proteomes" id="UP000199159"/>
    </source>
</evidence>
<reference evidence="2" key="1">
    <citation type="submission" date="2016-10" db="EMBL/GenBank/DDBJ databases">
        <authorList>
            <person name="Varghese N."/>
            <person name="Submissions S."/>
        </authorList>
    </citation>
    <scope>NUCLEOTIDE SEQUENCE [LARGE SCALE GENOMIC DNA]</scope>
    <source>
        <strain evidence="2">IBRC-M10078</strain>
    </source>
</reference>
<dbReference type="Proteomes" id="UP000199159">
    <property type="component" value="Unassembled WGS sequence"/>
</dbReference>
<dbReference type="OrthoDB" id="2882430at2"/>
<proteinExistence type="predicted"/>
<protein>
    <submittedName>
        <fullName evidence="1">Uncharacterized protein</fullName>
    </submittedName>
</protein>
<sequence length="95" mass="11168">MIIRSSSDIEMFMKDFNRFAAYDSSKNIYYFVFQDKERGGQLTLMQSENQWLYHGLGEGYCDPKETALTVEENQKFVWLHRKAINKSIKDSLITA</sequence>
<accession>A0A1H0RPQ2</accession>
<evidence type="ECO:0000313" key="1">
    <source>
        <dbReference type="EMBL" id="SDP31453.1"/>
    </source>
</evidence>
<organism evidence="1 2">
    <name type="scientific">Litchfieldia salsa</name>
    <dbReference type="NCBI Taxonomy" id="930152"/>
    <lineage>
        <taxon>Bacteria</taxon>
        <taxon>Bacillati</taxon>
        <taxon>Bacillota</taxon>
        <taxon>Bacilli</taxon>
        <taxon>Bacillales</taxon>
        <taxon>Bacillaceae</taxon>
        <taxon>Litchfieldia</taxon>
    </lineage>
</organism>
<dbReference type="EMBL" id="FNJU01000002">
    <property type="protein sequence ID" value="SDP31453.1"/>
    <property type="molecule type" value="Genomic_DNA"/>
</dbReference>
<dbReference type="RefSeq" id="WP_090850734.1">
    <property type="nucleotide sequence ID" value="NZ_FNJU01000002.1"/>
</dbReference>
<dbReference type="AlphaFoldDB" id="A0A1H0RPQ2"/>
<keyword evidence="2" id="KW-1185">Reference proteome</keyword>
<name>A0A1H0RPQ2_9BACI</name>
<gene>
    <name evidence="1" type="ORF">SAMN05216565_102325</name>
</gene>